<dbReference type="EMBL" id="CP017641">
    <property type="protein sequence ID" value="APZ90705.1"/>
    <property type="molecule type" value="Genomic_DNA"/>
</dbReference>
<evidence type="ECO:0000256" key="9">
    <source>
        <dbReference type="ARBA" id="ARBA00023002"/>
    </source>
</evidence>
<feature type="chain" id="PRO_5013179322" description="Methylamine utilization protein MauG" evidence="15">
    <location>
        <begin position="29"/>
        <end position="369"/>
    </location>
</feature>
<dbReference type="GO" id="GO:0046872">
    <property type="term" value="F:metal ion binding"/>
    <property type="evidence" value="ECO:0007669"/>
    <property type="project" value="UniProtKB-KW"/>
</dbReference>
<keyword evidence="9 17" id="KW-0560">Oxidoreductase</keyword>
<dbReference type="InterPro" id="IPR009056">
    <property type="entry name" value="Cyt_c-like_dom"/>
</dbReference>
<dbReference type="InterPro" id="IPR004852">
    <property type="entry name" value="Di-haem_cyt_c_peroxidsae"/>
</dbReference>
<keyword evidence="6 15" id="KW-0732">Signal</keyword>
<evidence type="ECO:0000256" key="4">
    <source>
        <dbReference type="ARBA" id="ARBA00022617"/>
    </source>
</evidence>
<evidence type="ECO:0000256" key="12">
    <source>
        <dbReference type="ARBA" id="ARBA00073576"/>
    </source>
</evidence>
<feature type="binding site" description="axial binding residue" evidence="14">
    <location>
        <position position="232"/>
    </location>
    <ligand>
        <name>heme c</name>
        <dbReference type="ChEBI" id="CHEBI:61717"/>
        <label>2</label>
    </ligand>
    <ligandPart>
        <name>Fe</name>
        <dbReference type="ChEBI" id="CHEBI:18248"/>
    </ligandPart>
</feature>
<dbReference type="InterPro" id="IPR036909">
    <property type="entry name" value="Cyt_c-like_dom_sf"/>
</dbReference>
<dbReference type="Proteomes" id="UP000187735">
    <property type="component" value="Chromosome"/>
</dbReference>
<dbReference type="Gene3D" id="1.10.760.10">
    <property type="entry name" value="Cytochrome c-like domain"/>
    <property type="match status" value="2"/>
</dbReference>
<dbReference type="PIRSF" id="PIRSF000294">
    <property type="entry name" value="Cytochrome-c_peroxidase"/>
    <property type="match status" value="1"/>
</dbReference>
<dbReference type="GO" id="GO:0020037">
    <property type="term" value="F:heme binding"/>
    <property type="evidence" value="ECO:0007669"/>
    <property type="project" value="InterPro"/>
</dbReference>
<dbReference type="GO" id="GO:0009055">
    <property type="term" value="F:electron transfer activity"/>
    <property type="evidence" value="ECO:0007669"/>
    <property type="project" value="InterPro"/>
</dbReference>
<evidence type="ECO:0000313" key="17">
    <source>
        <dbReference type="EMBL" id="APZ90705.1"/>
    </source>
</evidence>
<evidence type="ECO:0000256" key="3">
    <source>
        <dbReference type="ARBA" id="ARBA00022448"/>
    </source>
</evidence>
<dbReference type="GO" id="GO:0004130">
    <property type="term" value="F:cytochrome-c peroxidase activity"/>
    <property type="evidence" value="ECO:0007669"/>
    <property type="project" value="TreeGrafter"/>
</dbReference>
<dbReference type="PANTHER" id="PTHR30600:SF7">
    <property type="entry name" value="CYTOCHROME C PEROXIDASE-RELATED"/>
    <property type="match status" value="1"/>
</dbReference>
<evidence type="ECO:0000256" key="10">
    <source>
        <dbReference type="ARBA" id="ARBA00023004"/>
    </source>
</evidence>
<dbReference type="AlphaFoldDB" id="A0A1P8W9H3"/>
<feature type="binding site" description="axial binding residue" evidence="14">
    <location>
        <position position="86"/>
    </location>
    <ligand>
        <name>heme c</name>
        <dbReference type="ChEBI" id="CHEBI:61717"/>
        <label>1</label>
    </ligand>
    <ligandPart>
        <name>Fe</name>
        <dbReference type="ChEBI" id="CHEBI:18248"/>
    </ligandPart>
</feature>
<feature type="binding site" description="covalent" evidence="13">
    <location>
        <position position="231"/>
    </location>
    <ligand>
        <name>heme c</name>
        <dbReference type="ChEBI" id="CHEBI:61717"/>
        <label>2</label>
    </ligand>
</feature>
<dbReference type="GO" id="GO:0042597">
    <property type="term" value="C:periplasmic space"/>
    <property type="evidence" value="ECO:0007669"/>
    <property type="project" value="UniProtKB-SubCell"/>
</dbReference>
<keyword evidence="18" id="KW-1185">Reference proteome</keyword>
<keyword evidence="3" id="KW-0813">Transport</keyword>
<feature type="domain" description="Cytochrome c" evidence="16">
    <location>
        <begin position="60"/>
        <end position="188"/>
    </location>
</feature>
<dbReference type="RefSeq" id="WP_218922364.1">
    <property type="nucleotide sequence ID" value="NZ_CP017641.1"/>
</dbReference>
<comment type="pathway">
    <text evidence="2">One-carbon metabolism; methylamine degradation.</text>
</comment>
<dbReference type="KEGG" id="fmr:Fuma_00286"/>
<feature type="binding site" description="covalent" evidence="13">
    <location>
        <position position="82"/>
    </location>
    <ligand>
        <name>heme c</name>
        <dbReference type="ChEBI" id="CHEBI:61717"/>
        <label>1</label>
    </ligand>
</feature>
<reference evidence="17 18" key="1">
    <citation type="journal article" date="2016" name="Front. Microbiol.">
        <title>Fuerstia marisgermanicae gen. nov., sp. nov., an Unusual Member of the Phylum Planctomycetes from the German Wadden Sea.</title>
        <authorList>
            <person name="Kohn T."/>
            <person name="Heuer A."/>
            <person name="Jogler M."/>
            <person name="Vollmers J."/>
            <person name="Boedeker C."/>
            <person name="Bunk B."/>
            <person name="Rast P."/>
            <person name="Borchert D."/>
            <person name="Glockner I."/>
            <person name="Freese H.M."/>
            <person name="Klenk H.P."/>
            <person name="Overmann J."/>
            <person name="Kaster A.K."/>
            <person name="Rohde M."/>
            <person name="Wiegand S."/>
            <person name="Jogler C."/>
        </authorList>
    </citation>
    <scope>NUCLEOTIDE SEQUENCE [LARGE SCALE GENOMIC DNA]</scope>
    <source>
        <strain evidence="17 18">NH11</strain>
    </source>
</reference>
<dbReference type="PANTHER" id="PTHR30600">
    <property type="entry name" value="CYTOCHROME C PEROXIDASE-RELATED"/>
    <property type="match status" value="1"/>
</dbReference>
<feature type="signal peptide" evidence="15">
    <location>
        <begin position="1"/>
        <end position="28"/>
    </location>
</feature>
<keyword evidence="8" id="KW-0249">Electron transport</keyword>
<dbReference type="STRING" id="1891926.Fuma_00286"/>
<evidence type="ECO:0000256" key="6">
    <source>
        <dbReference type="ARBA" id="ARBA00022729"/>
    </source>
</evidence>
<feature type="domain" description="Cytochrome c" evidence="16">
    <location>
        <begin position="214"/>
        <end position="340"/>
    </location>
</feature>
<accession>A0A1P8W9H3</accession>
<dbReference type="FunFam" id="1.10.760.10:FF:000019">
    <property type="entry name" value="Di-heme cytochrome C peroxidase"/>
    <property type="match status" value="1"/>
</dbReference>
<dbReference type="Pfam" id="PF03150">
    <property type="entry name" value="CCP_MauG"/>
    <property type="match status" value="1"/>
</dbReference>
<feature type="binding site" description="axial binding residue" evidence="14">
    <location>
        <position position="315"/>
    </location>
    <ligand>
        <name>heme c</name>
        <dbReference type="ChEBI" id="CHEBI:61717"/>
        <label>2</label>
    </ligand>
    <ligandPart>
        <name>Fe</name>
        <dbReference type="ChEBI" id="CHEBI:18248"/>
    </ligandPart>
</feature>
<keyword evidence="7" id="KW-0574">Periplasm</keyword>
<comment type="subcellular location">
    <subcellularLocation>
        <location evidence="1">Periplasm</location>
    </subcellularLocation>
</comment>
<keyword evidence="10 14" id="KW-0408">Iron</keyword>
<evidence type="ECO:0000256" key="15">
    <source>
        <dbReference type="SAM" id="SignalP"/>
    </source>
</evidence>
<feature type="binding site" description="covalent" evidence="13">
    <location>
        <position position="228"/>
    </location>
    <ligand>
        <name>heme c</name>
        <dbReference type="ChEBI" id="CHEBI:61717"/>
        <label>2</label>
    </ligand>
</feature>
<gene>
    <name evidence="17" type="primary">ccp_1</name>
    <name evidence="17" type="ORF">Fuma_00286</name>
</gene>
<dbReference type="InterPro" id="IPR051395">
    <property type="entry name" value="Cytochrome_c_Peroxidase/MauG"/>
</dbReference>
<comment type="cofactor">
    <cofactor evidence="13">
        <name>heme</name>
        <dbReference type="ChEBI" id="CHEBI:30413"/>
    </cofactor>
    <text evidence="13">Binds 2 heme groups.</text>
</comment>
<protein>
    <recommendedName>
        <fullName evidence="12">Methylamine utilization protein MauG</fullName>
    </recommendedName>
</protein>
<evidence type="ECO:0000256" key="1">
    <source>
        <dbReference type="ARBA" id="ARBA00004418"/>
    </source>
</evidence>
<evidence type="ECO:0000313" key="18">
    <source>
        <dbReference type="Proteomes" id="UP000187735"/>
    </source>
</evidence>
<evidence type="ECO:0000256" key="5">
    <source>
        <dbReference type="ARBA" id="ARBA00022723"/>
    </source>
</evidence>
<evidence type="ECO:0000256" key="7">
    <source>
        <dbReference type="ARBA" id="ARBA00022764"/>
    </source>
</evidence>
<evidence type="ECO:0000256" key="14">
    <source>
        <dbReference type="PIRSR" id="PIRSR000294-2"/>
    </source>
</evidence>
<evidence type="ECO:0000256" key="2">
    <source>
        <dbReference type="ARBA" id="ARBA00004856"/>
    </source>
</evidence>
<evidence type="ECO:0000256" key="13">
    <source>
        <dbReference type="PIRSR" id="PIRSR000294-1"/>
    </source>
</evidence>
<dbReference type="SUPFAM" id="SSF46626">
    <property type="entry name" value="Cytochrome c"/>
    <property type="match status" value="2"/>
</dbReference>
<sequence length="369" mass="40415" precursor="true">MQFAHTRHVVRAALPLVAVLVTAPMANSQPSEQEKHTVSDVWQTLPTRAESPANNPTTAEKVELGKQLFFDPRLSLTGTVSCNTCHNLMEGGDDGRPSSMGIHGRIGPRNAPTVWNSVFQTSQFWDGRAPDLEEQAKGPVIAGPEMGMPNHDKAIERVAAIPGYRSAFATVFGDDDSVTIDNAVKAIAAFERTLITPNSAYDRYVDGDRSALSASQVRGMQLFESAGCTECHSGPAFNGWTPGLTDASFEEFPRFSNRRFLDKYALAKDLGRYEVTKQPEDKHQFKVPVLRNITLTAPYFHNGAVESLAEAVRVMADVQLDMELAEREVTDIVNFMGALEGEFPNITLPRIPSRSGHSILEDQDPAATN</sequence>
<organism evidence="17 18">
    <name type="scientific">Fuerstiella marisgermanici</name>
    <dbReference type="NCBI Taxonomy" id="1891926"/>
    <lineage>
        <taxon>Bacteria</taxon>
        <taxon>Pseudomonadati</taxon>
        <taxon>Planctomycetota</taxon>
        <taxon>Planctomycetia</taxon>
        <taxon>Planctomycetales</taxon>
        <taxon>Planctomycetaceae</taxon>
        <taxon>Fuerstiella</taxon>
    </lineage>
</organism>
<name>A0A1P8W9H3_9PLAN</name>
<evidence type="ECO:0000256" key="8">
    <source>
        <dbReference type="ARBA" id="ARBA00022982"/>
    </source>
</evidence>
<comment type="function">
    <text evidence="11">Involved in methylamine metabolism. Essential for the maturation of the beta subunit of MADH, presumably via a step in the biosynthesis of tryptophan tryptophylquinone (TTQ), the cofactor of MADH.</text>
</comment>
<keyword evidence="17" id="KW-0575">Peroxidase</keyword>
<evidence type="ECO:0000259" key="16">
    <source>
        <dbReference type="PROSITE" id="PS51007"/>
    </source>
</evidence>
<dbReference type="InterPro" id="IPR026259">
    <property type="entry name" value="MauG/Cytc_peroxidase"/>
</dbReference>
<keyword evidence="5 14" id="KW-0479">Metal-binding</keyword>
<feature type="binding site" description="covalent" evidence="13">
    <location>
        <position position="85"/>
    </location>
    <ligand>
        <name>heme c</name>
        <dbReference type="ChEBI" id="CHEBI:61717"/>
        <label>1</label>
    </ligand>
</feature>
<comment type="PTM">
    <text evidence="13">Binds 2 heme groups per subunit.</text>
</comment>
<keyword evidence="4 13" id="KW-0349">Heme</keyword>
<proteinExistence type="predicted"/>
<evidence type="ECO:0000256" key="11">
    <source>
        <dbReference type="ARBA" id="ARBA00058991"/>
    </source>
</evidence>
<dbReference type="PROSITE" id="PS51007">
    <property type="entry name" value="CYTC"/>
    <property type="match status" value="2"/>
</dbReference>